<evidence type="ECO:0000313" key="3">
    <source>
        <dbReference type="Proteomes" id="UP000199451"/>
    </source>
</evidence>
<dbReference type="Proteomes" id="UP000199451">
    <property type="component" value="Unassembled WGS sequence"/>
</dbReference>
<name>A0A1G9U6H1_9EURY</name>
<gene>
    <name evidence="2" type="ORF">SAMN04487949_2064</name>
</gene>
<organism evidence="2 3">
    <name type="scientific">Halogranum gelatinilyticum</name>
    <dbReference type="NCBI Taxonomy" id="660521"/>
    <lineage>
        <taxon>Archaea</taxon>
        <taxon>Methanobacteriati</taxon>
        <taxon>Methanobacteriota</taxon>
        <taxon>Stenosarchaea group</taxon>
        <taxon>Halobacteria</taxon>
        <taxon>Halobacteriales</taxon>
        <taxon>Haloferacaceae</taxon>
    </lineage>
</organism>
<keyword evidence="3" id="KW-1185">Reference proteome</keyword>
<proteinExistence type="predicted"/>
<evidence type="ECO:0000256" key="1">
    <source>
        <dbReference type="SAM" id="Phobius"/>
    </source>
</evidence>
<keyword evidence="1" id="KW-1133">Transmembrane helix</keyword>
<feature type="transmembrane region" description="Helical" evidence="1">
    <location>
        <begin position="17"/>
        <end position="39"/>
    </location>
</feature>
<dbReference type="RefSeq" id="WP_170830604.1">
    <property type="nucleotide sequence ID" value="NZ_FNHL01000002.1"/>
</dbReference>
<keyword evidence="1" id="KW-0812">Transmembrane</keyword>
<dbReference type="AlphaFoldDB" id="A0A1G9U6H1"/>
<evidence type="ECO:0000313" key="2">
    <source>
        <dbReference type="EMBL" id="SDM55580.1"/>
    </source>
</evidence>
<sequence>MNPAAKRAARAKRLNDVALAFVLLVGFLLFSWLVLGYLVHLATMFESLQWFGT</sequence>
<keyword evidence="1" id="KW-0472">Membrane</keyword>
<accession>A0A1G9U6H1</accession>
<reference evidence="3" key="1">
    <citation type="submission" date="2016-10" db="EMBL/GenBank/DDBJ databases">
        <authorList>
            <person name="Varghese N."/>
            <person name="Submissions S."/>
        </authorList>
    </citation>
    <scope>NUCLEOTIDE SEQUENCE [LARGE SCALE GENOMIC DNA]</scope>
    <source>
        <strain evidence="3">CGMCC 1.10119</strain>
    </source>
</reference>
<protein>
    <submittedName>
        <fullName evidence="2">Uncharacterized protein</fullName>
    </submittedName>
</protein>
<dbReference type="EMBL" id="FNHL01000002">
    <property type="protein sequence ID" value="SDM55580.1"/>
    <property type="molecule type" value="Genomic_DNA"/>
</dbReference>